<feature type="domain" description="BRCT" evidence="2">
    <location>
        <begin position="1"/>
        <end position="101"/>
    </location>
</feature>
<dbReference type="InterPro" id="IPR001357">
    <property type="entry name" value="BRCT_dom"/>
</dbReference>
<organism evidence="3">
    <name type="scientific">Kwoniella bestiolae CBS 10118</name>
    <dbReference type="NCBI Taxonomy" id="1296100"/>
    <lineage>
        <taxon>Eukaryota</taxon>
        <taxon>Fungi</taxon>
        <taxon>Dikarya</taxon>
        <taxon>Basidiomycota</taxon>
        <taxon>Agaricomycotina</taxon>
        <taxon>Tremellomycetes</taxon>
        <taxon>Tremellales</taxon>
        <taxon>Cryptococcaceae</taxon>
        <taxon>Kwoniella</taxon>
    </lineage>
</organism>
<gene>
    <name evidence="3" type="ORF">I302_07078</name>
    <name evidence="4" type="ORF">I302_108549</name>
</gene>
<dbReference type="KEGG" id="kbi:30211477"/>
<evidence type="ECO:0000313" key="3">
    <source>
        <dbReference type="EMBL" id="OCF22738.1"/>
    </source>
</evidence>
<protein>
    <recommendedName>
        <fullName evidence="2">BRCT domain-containing protein</fullName>
    </recommendedName>
</protein>
<proteinExistence type="predicted"/>
<feature type="compositionally biased region" description="Polar residues" evidence="1">
    <location>
        <begin position="273"/>
        <end position="282"/>
    </location>
</feature>
<dbReference type="AlphaFoldDB" id="A0A1B9FVF3"/>
<dbReference type="Proteomes" id="UP000092730">
    <property type="component" value="Chromosome 7"/>
</dbReference>
<dbReference type="PROSITE" id="PS50172">
    <property type="entry name" value="BRCT"/>
    <property type="match status" value="1"/>
</dbReference>
<evidence type="ECO:0000259" key="2">
    <source>
        <dbReference type="PROSITE" id="PS50172"/>
    </source>
</evidence>
<reference evidence="4" key="2">
    <citation type="submission" date="2013-07" db="EMBL/GenBank/DDBJ databases">
        <authorList>
            <consortium name="The Broad Institute Genome Sequencing Platform"/>
            <person name="Cuomo C."/>
            <person name="Litvintseva A."/>
            <person name="Chen Y."/>
            <person name="Heitman J."/>
            <person name="Sun S."/>
            <person name="Springer D."/>
            <person name="Dromer F."/>
            <person name="Young S.K."/>
            <person name="Zeng Q."/>
            <person name="Gargeya S."/>
            <person name="Fitzgerald M."/>
            <person name="Abouelleil A."/>
            <person name="Alvarado L."/>
            <person name="Berlin A.M."/>
            <person name="Chapman S.B."/>
            <person name="Dewar J."/>
            <person name="Goldberg J."/>
            <person name="Griggs A."/>
            <person name="Gujja S."/>
            <person name="Hansen M."/>
            <person name="Howarth C."/>
            <person name="Imamovic A."/>
            <person name="Larimer J."/>
            <person name="McCowan C."/>
            <person name="Murphy C."/>
            <person name="Pearson M."/>
            <person name="Priest M."/>
            <person name="Roberts A."/>
            <person name="Saif S."/>
            <person name="Shea T."/>
            <person name="Sykes S."/>
            <person name="Wortman J."/>
            <person name="Nusbaum C."/>
            <person name="Birren B."/>
        </authorList>
    </citation>
    <scope>NUCLEOTIDE SEQUENCE</scope>
    <source>
        <strain evidence="4">CBS 10118</strain>
    </source>
</reference>
<dbReference type="EMBL" id="KI894024">
    <property type="protein sequence ID" value="OCF22738.1"/>
    <property type="molecule type" value="Genomic_DNA"/>
</dbReference>
<reference evidence="3" key="3">
    <citation type="submission" date="2014-01" db="EMBL/GenBank/DDBJ databases">
        <title>Evolution of pathogenesis and genome organization in the Tremellales.</title>
        <authorList>
            <person name="Cuomo C."/>
            <person name="Litvintseva A."/>
            <person name="Heitman J."/>
            <person name="Chen Y."/>
            <person name="Sun S."/>
            <person name="Springer D."/>
            <person name="Dromer F."/>
            <person name="Young S."/>
            <person name="Zeng Q."/>
            <person name="Chapman S."/>
            <person name="Gujja S."/>
            <person name="Saif S."/>
            <person name="Birren B."/>
        </authorList>
    </citation>
    <scope>NUCLEOTIDE SEQUENCE</scope>
    <source>
        <strain evidence="3">CBS 10118</strain>
    </source>
</reference>
<dbReference type="GeneID" id="30211477"/>
<evidence type="ECO:0000313" key="4">
    <source>
        <dbReference type="EMBL" id="WVW86500.1"/>
    </source>
</evidence>
<feature type="region of interest" description="Disordered" evidence="1">
    <location>
        <begin position="215"/>
        <end position="282"/>
    </location>
</feature>
<evidence type="ECO:0000313" key="5">
    <source>
        <dbReference type="Proteomes" id="UP000092730"/>
    </source>
</evidence>
<evidence type="ECO:0000256" key="1">
    <source>
        <dbReference type="SAM" id="MobiDB-lite"/>
    </source>
</evidence>
<accession>A0A1B9FVF3</accession>
<feature type="compositionally biased region" description="Low complexity" evidence="1">
    <location>
        <begin position="215"/>
        <end position="236"/>
    </location>
</feature>
<dbReference type="RefSeq" id="XP_019043808.1">
    <property type="nucleotide sequence ID" value="XM_019193685.1"/>
</dbReference>
<sequence length="293" mass="32885">MSTFAGQAFWVVRSNEDKKVKLEQIIRDHGRLIAPTLHLANRVIFLEPDQIIKNQIADTFKAFEEANQMNELSGNCVSLAERWITESIIQGRIIGVEKYLVKREELFNMAFWMGIQSNINNDSKVEVTAAPNRLEEKDEEDHITPGSLDKVVIDLTSDDKPTNDLTKTQEKAPLEEGEIGEQIVVNLGPRKYKASRSDLQVSKLIHHVYGGETITSSSTASDISSESSSSLTSLSDLNSEFGDGHDTYGSVKHHHSQVKKVKPPKSTKRYSDQKTVQPQDQEAFNALVKDLKY</sequence>
<reference evidence="4" key="4">
    <citation type="submission" date="2024-02" db="EMBL/GenBank/DDBJ databases">
        <title>Comparative genomics of Cryptococcus and Kwoniella reveals pathogenesis evolution and contrasting modes of karyotype evolution via chromosome fusion or intercentromeric recombination.</title>
        <authorList>
            <person name="Coelho M.A."/>
            <person name="David-Palma M."/>
            <person name="Shea T."/>
            <person name="Bowers K."/>
            <person name="McGinley-Smith S."/>
            <person name="Mohammad A.W."/>
            <person name="Gnirke A."/>
            <person name="Yurkov A.M."/>
            <person name="Nowrousian M."/>
            <person name="Sun S."/>
            <person name="Cuomo C.A."/>
            <person name="Heitman J."/>
        </authorList>
    </citation>
    <scope>NUCLEOTIDE SEQUENCE</scope>
    <source>
        <strain evidence="4">CBS 10118</strain>
    </source>
</reference>
<reference evidence="3" key="1">
    <citation type="submission" date="2013-07" db="EMBL/GenBank/DDBJ databases">
        <title>The Genome Sequence of Cryptococcus bestiolae CBS10118.</title>
        <authorList>
            <consortium name="The Broad Institute Genome Sequencing Platform"/>
            <person name="Cuomo C."/>
            <person name="Litvintseva A."/>
            <person name="Chen Y."/>
            <person name="Heitman J."/>
            <person name="Sun S."/>
            <person name="Springer D."/>
            <person name="Dromer F."/>
            <person name="Young S.K."/>
            <person name="Zeng Q."/>
            <person name="Gargeya S."/>
            <person name="Fitzgerald M."/>
            <person name="Abouelleil A."/>
            <person name="Alvarado L."/>
            <person name="Berlin A.M."/>
            <person name="Chapman S.B."/>
            <person name="Dewar J."/>
            <person name="Goldberg J."/>
            <person name="Griggs A."/>
            <person name="Gujja S."/>
            <person name="Hansen M."/>
            <person name="Howarth C."/>
            <person name="Imamovic A."/>
            <person name="Larimer J."/>
            <person name="McCowan C."/>
            <person name="Murphy C."/>
            <person name="Pearson M."/>
            <person name="Priest M."/>
            <person name="Roberts A."/>
            <person name="Saif S."/>
            <person name="Shea T."/>
            <person name="Sykes S."/>
            <person name="Wortman J."/>
            <person name="Nusbaum C."/>
            <person name="Birren B."/>
        </authorList>
    </citation>
    <scope>NUCLEOTIDE SEQUENCE [LARGE SCALE GENOMIC DNA]</scope>
    <source>
        <strain evidence="3">CBS 10118</strain>
    </source>
</reference>
<dbReference type="EMBL" id="CP144547">
    <property type="protein sequence ID" value="WVW86500.1"/>
    <property type="molecule type" value="Genomic_DNA"/>
</dbReference>
<dbReference type="OrthoDB" id="2566576at2759"/>
<name>A0A1B9FVF3_9TREE</name>
<feature type="compositionally biased region" description="Basic residues" evidence="1">
    <location>
        <begin position="251"/>
        <end position="268"/>
    </location>
</feature>
<keyword evidence="5" id="KW-1185">Reference proteome</keyword>
<dbReference type="VEuPathDB" id="FungiDB:I302_07078"/>